<comment type="caution">
    <text evidence="4">The sequence shown here is derived from an EMBL/GenBank/DDBJ whole genome shotgun (WGS) entry which is preliminary data.</text>
</comment>
<evidence type="ECO:0000256" key="2">
    <source>
        <dbReference type="ARBA" id="ARBA00022801"/>
    </source>
</evidence>
<evidence type="ECO:0000313" key="4">
    <source>
        <dbReference type="EMBL" id="KKO08039.1"/>
    </source>
</evidence>
<sequence>MTAYVDQSFKHPEQPGLRKFLRNVLRIFFRGLIRPPVPIAVQRVVLSAFTCAMPLARGVSRRRETIANRPCEWHRPAAGGDGRVMLYLHGGAFILGSPATHRSLCSALVSRGQWDLCALDYRLAPTYPNPAARDDCVAAYQALLTRGYRPEQITLAGDSAGGNLVLVTAQRLHALGLPMPESLVCFSPVTDFTGEQLHNPPAGDPLIHPDWMDLARDAYCQPGQDRADSAVSPLNGELSILPRLLLQVGEDELLLNDSLRLAEQAREQGVQVRLERYEELWHVFQAHTGLLKASDQALDRVVEFIRSGATNTEITNADTTTAEPVS</sequence>
<name>A0A0F9YTB3_9ZZZZ</name>
<proteinExistence type="inferred from homology"/>
<dbReference type="GO" id="GO:0004806">
    <property type="term" value="F:triacylglycerol lipase activity"/>
    <property type="evidence" value="ECO:0007669"/>
    <property type="project" value="TreeGrafter"/>
</dbReference>
<dbReference type="PANTHER" id="PTHR48081">
    <property type="entry name" value="AB HYDROLASE SUPERFAMILY PROTEIN C4A8.06C"/>
    <property type="match status" value="1"/>
</dbReference>
<dbReference type="PROSITE" id="PS01173">
    <property type="entry name" value="LIPASE_GDXG_HIS"/>
    <property type="match status" value="1"/>
</dbReference>
<gene>
    <name evidence="4" type="ORF">LCGC14_0047330</name>
</gene>
<comment type="similarity">
    <text evidence="1">Belongs to the 'GDXG' lipolytic enzyme family.</text>
</comment>
<evidence type="ECO:0000256" key="1">
    <source>
        <dbReference type="ARBA" id="ARBA00010515"/>
    </source>
</evidence>
<dbReference type="Pfam" id="PF07859">
    <property type="entry name" value="Abhydrolase_3"/>
    <property type="match status" value="1"/>
</dbReference>
<dbReference type="PANTHER" id="PTHR48081:SF30">
    <property type="entry name" value="ACETYL-HYDROLASE LIPR-RELATED"/>
    <property type="match status" value="1"/>
</dbReference>
<protein>
    <recommendedName>
        <fullName evidence="3">Alpha/beta hydrolase fold-3 domain-containing protein</fullName>
    </recommendedName>
</protein>
<dbReference type="EMBL" id="LAZR01000010">
    <property type="protein sequence ID" value="KKO08039.1"/>
    <property type="molecule type" value="Genomic_DNA"/>
</dbReference>
<dbReference type="PROSITE" id="PS01174">
    <property type="entry name" value="LIPASE_GDXG_SER"/>
    <property type="match status" value="1"/>
</dbReference>
<evidence type="ECO:0000259" key="3">
    <source>
        <dbReference type="Pfam" id="PF07859"/>
    </source>
</evidence>
<dbReference type="AlphaFoldDB" id="A0A0F9YTB3"/>
<dbReference type="Gene3D" id="3.40.50.1820">
    <property type="entry name" value="alpha/beta hydrolase"/>
    <property type="match status" value="1"/>
</dbReference>
<organism evidence="4">
    <name type="scientific">marine sediment metagenome</name>
    <dbReference type="NCBI Taxonomy" id="412755"/>
    <lineage>
        <taxon>unclassified sequences</taxon>
        <taxon>metagenomes</taxon>
        <taxon>ecological metagenomes</taxon>
    </lineage>
</organism>
<dbReference type="InterPro" id="IPR013094">
    <property type="entry name" value="AB_hydrolase_3"/>
</dbReference>
<keyword evidence="2" id="KW-0378">Hydrolase</keyword>
<dbReference type="InterPro" id="IPR029058">
    <property type="entry name" value="AB_hydrolase_fold"/>
</dbReference>
<dbReference type="InterPro" id="IPR002168">
    <property type="entry name" value="Lipase_GDXG_HIS_AS"/>
</dbReference>
<dbReference type="InterPro" id="IPR050300">
    <property type="entry name" value="GDXG_lipolytic_enzyme"/>
</dbReference>
<feature type="domain" description="Alpha/beta hydrolase fold-3" evidence="3">
    <location>
        <begin position="85"/>
        <end position="285"/>
    </location>
</feature>
<dbReference type="SUPFAM" id="SSF53474">
    <property type="entry name" value="alpha/beta-Hydrolases"/>
    <property type="match status" value="1"/>
</dbReference>
<dbReference type="InterPro" id="IPR033140">
    <property type="entry name" value="Lipase_GDXG_put_SER_AS"/>
</dbReference>
<accession>A0A0F9YTB3</accession>
<reference evidence="4" key="1">
    <citation type="journal article" date="2015" name="Nature">
        <title>Complex archaea that bridge the gap between prokaryotes and eukaryotes.</title>
        <authorList>
            <person name="Spang A."/>
            <person name="Saw J.H."/>
            <person name="Jorgensen S.L."/>
            <person name="Zaremba-Niedzwiedzka K."/>
            <person name="Martijn J."/>
            <person name="Lind A.E."/>
            <person name="van Eijk R."/>
            <person name="Schleper C."/>
            <person name="Guy L."/>
            <person name="Ettema T.J."/>
        </authorList>
    </citation>
    <scope>NUCLEOTIDE SEQUENCE</scope>
</reference>